<dbReference type="SFLD" id="SFLDG01067">
    <property type="entry name" value="SPASM/twitch_domain_containing"/>
    <property type="match status" value="1"/>
</dbReference>
<dbReference type="GO" id="GO:0051536">
    <property type="term" value="F:iron-sulfur cluster binding"/>
    <property type="evidence" value="ECO:0007669"/>
    <property type="project" value="UniProtKB-KW"/>
</dbReference>
<reference evidence="6 7" key="1">
    <citation type="journal article" date="2014" name="Genome Announc.">
        <title>Draft genome sequences of eight enterohepatic helicobacter species isolated from both laboratory and wild rodents.</title>
        <authorList>
            <person name="Sheh A."/>
            <person name="Shen Z."/>
            <person name="Fox J.G."/>
        </authorList>
    </citation>
    <scope>NUCLEOTIDE SEQUENCE [LARGE SCALE GENOMIC DNA]</scope>
    <source>
        <strain evidence="6 7">MIT 09-6949</strain>
    </source>
</reference>
<dbReference type="STRING" id="1677920.LS71_07765"/>
<comment type="cofactor">
    <cofactor evidence="1">
        <name>[4Fe-4S] cluster</name>
        <dbReference type="ChEBI" id="CHEBI:49883"/>
    </cofactor>
</comment>
<dbReference type="Proteomes" id="UP000029733">
    <property type="component" value="Unassembled WGS sequence"/>
</dbReference>
<proteinExistence type="predicted"/>
<keyword evidence="5" id="KW-0411">Iron-sulfur</keyword>
<keyword evidence="7" id="KW-1185">Reference proteome</keyword>
<keyword evidence="4" id="KW-0408">Iron</keyword>
<dbReference type="CDD" id="cd21109">
    <property type="entry name" value="SPASM"/>
    <property type="match status" value="1"/>
</dbReference>
<dbReference type="PANTHER" id="PTHR11228:SF7">
    <property type="entry name" value="PQQA PEPTIDE CYCLASE"/>
    <property type="match status" value="1"/>
</dbReference>
<dbReference type="InterPro" id="IPR007197">
    <property type="entry name" value="rSAM"/>
</dbReference>
<dbReference type="Gene3D" id="3.20.20.70">
    <property type="entry name" value="Aldolase class I"/>
    <property type="match status" value="1"/>
</dbReference>
<protein>
    <submittedName>
        <fullName evidence="6">Radical SAM protein</fullName>
    </submittedName>
</protein>
<dbReference type="GO" id="GO:0003824">
    <property type="term" value="F:catalytic activity"/>
    <property type="evidence" value="ECO:0007669"/>
    <property type="project" value="InterPro"/>
</dbReference>
<evidence type="ECO:0000256" key="5">
    <source>
        <dbReference type="ARBA" id="ARBA00023014"/>
    </source>
</evidence>
<dbReference type="SFLD" id="SFLDS00029">
    <property type="entry name" value="Radical_SAM"/>
    <property type="match status" value="1"/>
</dbReference>
<accession>A0A4U8T6C5</accession>
<dbReference type="InterPro" id="IPR050377">
    <property type="entry name" value="Radical_SAM_PqqE_MftC-like"/>
</dbReference>
<organism evidence="6 7">
    <name type="scientific">Helicobacter jaachi</name>
    <dbReference type="NCBI Taxonomy" id="1677920"/>
    <lineage>
        <taxon>Bacteria</taxon>
        <taxon>Pseudomonadati</taxon>
        <taxon>Campylobacterota</taxon>
        <taxon>Epsilonproteobacteria</taxon>
        <taxon>Campylobacterales</taxon>
        <taxon>Helicobacteraceae</taxon>
        <taxon>Helicobacter</taxon>
    </lineage>
</organism>
<dbReference type="PANTHER" id="PTHR11228">
    <property type="entry name" value="RADICAL SAM DOMAIN PROTEIN"/>
    <property type="match status" value="1"/>
</dbReference>
<dbReference type="InterPro" id="IPR058240">
    <property type="entry name" value="rSAM_sf"/>
</dbReference>
<evidence type="ECO:0000256" key="2">
    <source>
        <dbReference type="ARBA" id="ARBA00022691"/>
    </source>
</evidence>
<dbReference type="EMBL" id="JRPR02000011">
    <property type="protein sequence ID" value="TLD95149.1"/>
    <property type="molecule type" value="Genomic_DNA"/>
</dbReference>
<evidence type="ECO:0000256" key="1">
    <source>
        <dbReference type="ARBA" id="ARBA00001966"/>
    </source>
</evidence>
<name>A0A4U8T6C5_9HELI</name>
<gene>
    <name evidence="6" type="ORF">LS71_008625</name>
</gene>
<dbReference type="AlphaFoldDB" id="A0A4U8T6C5"/>
<dbReference type="GO" id="GO:0046872">
    <property type="term" value="F:metal ion binding"/>
    <property type="evidence" value="ECO:0007669"/>
    <property type="project" value="UniProtKB-KW"/>
</dbReference>
<evidence type="ECO:0000256" key="3">
    <source>
        <dbReference type="ARBA" id="ARBA00022723"/>
    </source>
</evidence>
<sequence length="315" mass="36396">MLLPPPPYNYIALFLTLNCNLACPYCINLNEANATRKSVMRAHIEPEEWLNFINRLDIRDENGVWRDDIPLTLQGGEPTTYKGFYKLVNGIPDKFKLDLLTNFMFNVDEFIDKIPAYKFTRDAKYAAIRVSYHPGQNKIQDLIAKHHKMRDAGFYVGIYSVATPSNLEHIKKVQEICLKEGIDFRLKEYLGFDGKEWYGTYKYPQAIAQNVNRFCDCKTTELLISPNGNVYRCHSDLYESRTPVGSILNPDFRIEDIYRPCFVFGHCNPCDIKVKTNRLQEFGHTSVDIKHIRDLSESETRALAMGDYGLGLEHE</sequence>
<keyword evidence="3" id="KW-0479">Metal-binding</keyword>
<evidence type="ECO:0000256" key="4">
    <source>
        <dbReference type="ARBA" id="ARBA00023004"/>
    </source>
</evidence>
<comment type="caution">
    <text evidence="6">The sequence shown here is derived from an EMBL/GenBank/DDBJ whole genome shotgun (WGS) entry which is preliminary data.</text>
</comment>
<dbReference type="InterPro" id="IPR013785">
    <property type="entry name" value="Aldolase_TIM"/>
</dbReference>
<dbReference type="OrthoDB" id="5365789at2"/>
<evidence type="ECO:0000313" key="6">
    <source>
        <dbReference type="EMBL" id="TLD95149.1"/>
    </source>
</evidence>
<keyword evidence="2" id="KW-0949">S-adenosyl-L-methionine</keyword>
<dbReference type="SUPFAM" id="SSF102114">
    <property type="entry name" value="Radical SAM enzymes"/>
    <property type="match status" value="1"/>
</dbReference>
<dbReference type="CDD" id="cd01335">
    <property type="entry name" value="Radical_SAM"/>
    <property type="match status" value="1"/>
</dbReference>
<evidence type="ECO:0000313" key="7">
    <source>
        <dbReference type="Proteomes" id="UP000029733"/>
    </source>
</evidence>